<evidence type="ECO:0000256" key="5">
    <source>
        <dbReference type="ARBA" id="ARBA00022840"/>
    </source>
</evidence>
<dbReference type="PANTHER" id="PTHR24350">
    <property type="entry name" value="SERINE/THREONINE-PROTEIN KINASE IAL-RELATED"/>
    <property type="match status" value="1"/>
</dbReference>
<dbReference type="PROSITE" id="PS50011">
    <property type="entry name" value="PROTEIN_KINASE_DOM"/>
    <property type="match status" value="1"/>
</dbReference>
<protein>
    <recommendedName>
        <fullName evidence="11">Aurora kinase</fullName>
        <ecNumber evidence="11">2.7.11.1</ecNumber>
    </recommendedName>
</protein>
<dbReference type="GO" id="GO:0004674">
    <property type="term" value="F:protein serine/threonine kinase activity"/>
    <property type="evidence" value="ECO:0007669"/>
    <property type="project" value="UniProtKB-KW"/>
</dbReference>
<accession>A0A8S1N258</accession>
<gene>
    <name evidence="14" type="ORF">PPRIM_AZ9-3.1.T0690170</name>
</gene>
<dbReference type="PROSITE" id="PS00108">
    <property type="entry name" value="PROTEIN_KINASE_ST"/>
    <property type="match status" value="1"/>
</dbReference>
<feature type="binding site" evidence="7">
    <location>
        <position position="294"/>
    </location>
    <ligand>
        <name>ATP</name>
        <dbReference type="ChEBI" id="CHEBI:30616"/>
    </ligand>
</feature>
<keyword evidence="1 10" id="KW-0723">Serine/threonine-protein kinase</keyword>
<dbReference type="FunFam" id="1.10.510.10:FF:000235">
    <property type="entry name" value="Serine/threonine-protein kinase ark1"/>
    <property type="match status" value="1"/>
</dbReference>
<evidence type="ECO:0000256" key="6">
    <source>
        <dbReference type="PIRSR" id="PIRSR630616-1"/>
    </source>
</evidence>
<dbReference type="InterPro" id="IPR008271">
    <property type="entry name" value="Ser/Thr_kinase_AS"/>
</dbReference>
<evidence type="ECO:0000256" key="4">
    <source>
        <dbReference type="ARBA" id="ARBA00022777"/>
    </source>
</evidence>
<sequence>MNYPYQPYRPYSRLPNSSMHNSNIMSYVDSVLSKSRNNYASVQLEPQNKYQTQQTNSIKTDTDLKNIGNSPLILPQKSMVIQPTLKSKQEYSSPKKVESQSFQQDIPPVIPLIPLMSDVREQYTKKQVSTPVSQINFPMKQPEKPKEKYKNFTIIKKLGDGQYSEVFLAKHTQTGFLVALKVIQKSQIIKENMQAQLAWEIKIQYLLEHPNITKLYTFFQTPTEIVLVLEYCSHGQLNTLQQMQPMKKFQERIAAQYVQQITFALMYIHNQDVIHRDIKPDNILLSFGLVKLADFSFCVYSPDEDRQTQCGTIIYASPQILEGETYDKKSDIWGLGVLTYELCFGKPPWKENQQELMKTACFMIPYTASRDLRDFIENLMKRLSRDRYTAQQAYNHAWLQRIAQIMPYYIKNNETLFL</sequence>
<evidence type="ECO:0000256" key="8">
    <source>
        <dbReference type="PIRSR" id="PIRSR630616-3"/>
    </source>
</evidence>
<reference evidence="14" key="1">
    <citation type="submission" date="2021-01" db="EMBL/GenBank/DDBJ databases">
        <authorList>
            <consortium name="Genoscope - CEA"/>
            <person name="William W."/>
        </authorList>
    </citation>
    <scope>NUCLEOTIDE SEQUENCE</scope>
</reference>
<evidence type="ECO:0000256" key="11">
    <source>
        <dbReference type="RuleBase" id="RU367134"/>
    </source>
</evidence>
<comment type="catalytic activity">
    <reaction evidence="11">
        <text>L-threonyl-[protein] + ATP = O-phospho-L-threonyl-[protein] + ADP + H(+)</text>
        <dbReference type="Rhea" id="RHEA:46608"/>
        <dbReference type="Rhea" id="RHEA-COMP:11060"/>
        <dbReference type="Rhea" id="RHEA-COMP:11605"/>
        <dbReference type="ChEBI" id="CHEBI:15378"/>
        <dbReference type="ChEBI" id="CHEBI:30013"/>
        <dbReference type="ChEBI" id="CHEBI:30616"/>
        <dbReference type="ChEBI" id="CHEBI:61977"/>
        <dbReference type="ChEBI" id="CHEBI:456216"/>
        <dbReference type="EC" id="2.7.11.1"/>
    </reaction>
</comment>
<dbReference type="GO" id="GO:0005524">
    <property type="term" value="F:ATP binding"/>
    <property type="evidence" value="ECO:0007669"/>
    <property type="project" value="UniProtKB-UniRule"/>
</dbReference>
<feature type="domain" description="Protein kinase" evidence="13">
    <location>
        <begin position="152"/>
        <end position="399"/>
    </location>
</feature>
<feature type="cross-link" description="Glycyl lysine isopeptide (Lys-Gly) (interchain with G-Cter in SUMO2)" evidence="8">
    <location>
        <position position="279"/>
    </location>
</feature>
<evidence type="ECO:0000256" key="2">
    <source>
        <dbReference type="ARBA" id="ARBA00022679"/>
    </source>
</evidence>
<evidence type="ECO:0000256" key="3">
    <source>
        <dbReference type="ARBA" id="ARBA00022741"/>
    </source>
</evidence>
<feature type="binding site" evidence="7 9">
    <location>
        <position position="181"/>
    </location>
    <ligand>
        <name>ATP</name>
        <dbReference type="ChEBI" id="CHEBI:30616"/>
    </ligand>
</feature>
<name>A0A8S1N258_PARPR</name>
<dbReference type="PROSITE" id="PS00107">
    <property type="entry name" value="PROTEIN_KINASE_ATP"/>
    <property type="match status" value="1"/>
</dbReference>
<keyword evidence="2 11" id="KW-0808">Transferase</keyword>
<evidence type="ECO:0000256" key="7">
    <source>
        <dbReference type="PIRSR" id="PIRSR630616-2"/>
    </source>
</evidence>
<feature type="compositionally biased region" description="Polar residues" evidence="12">
    <location>
        <begin position="48"/>
        <end position="59"/>
    </location>
</feature>
<keyword evidence="4 11" id="KW-0418">Kinase</keyword>
<organism evidence="14 15">
    <name type="scientific">Paramecium primaurelia</name>
    <dbReference type="NCBI Taxonomy" id="5886"/>
    <lineage>
        <taxon>Eukaryota</taxon>
        <taxon>Sar</taxon>
        <taxon>Alveolata</taxon>
        <taxon>Ciliophora</taxon>
        <taxon>Intramacronucleata</taxon>
        <taxon>Oligohymenophorea</taxon>
        <taxon>Peniculida</taxon>
        <taxon>Parameciidae</taxon>
        <taxon>Paramecium</taxon>
    </lineage>
</organism>
<dbReference type="FunFam" id="3.30.200.20:FF:001072">
    <property type="entry name" value="Uncharacterized protein"/>
    <property type="match status" value="1"/>
</dbReference>
<dbReference type="InterPro" id="IPR017441">
    <property type="entry name" value="Protein_kinase_ATP_BS"/>
</dbReference>
<dbReference type="InterPro" id="IPR030616">
    <property type="entry name" value="Aur-like"/>
</dbReference>
<dbReference type="Proteomes" id="UP000688137">
    <property type="component" value="Unassembled WGS sequence"/>
</dbReference>
<evidence type="ECO:0000313" key="15">
    <source>
        <dbReference type="Proteomes" id="UP000688137"/>
    </source>
</evidence>
<keyword evidence="5 7" id="KW-0067">ATP-binding</keyword>
<keyword evidence="15" id="KW-1185">Reference proteome</keyword>
<dbReference type="EMBL" id="CAJJDM010000072">
    <property type="protein sequence ID" value="CAD8083215.1"/>
    <property type="molecule type" value="Genomic_DNA"/>
</dbReference>
<dbReference type="SMART" id="SM00220">
    <property type="entry name" value="S_TKc"/>
    <property type="match status" value="1"/>
</dbReference>
<evidence type="ECO:0000256" key="12">
    <source>
        <dbReference type="SAM" id="MobiDB-lite"/>
    </source>
</evidence>
<dbReference type="OMA" id="EQYTKKQ"/>
<dbReference type="EC" id="2.7.11.1" evidence="11"/>
<evidence type="ECO:0000256" key="9">
    <source>
        <dbReference type="PROSITE-ProRule" id="PRU10141"/>
    </source>
</evidence>
<evidence type="ECO:0000256" key="10">
    <source>
        <dbReference type="RuleBase" id="RU000304"/>
    </source>
</evidence>
<evidence type="ECO:0000313" key="14">
    <source>
        <dbReference type="EMBL" id="CAD8083215.1"/>
    </source>
</evidence>
<dbReference type="CDD" id="cd14007">
    <property type="entry name" value="STKc_Aurora"/>
    <property type="match status" value="1"/>
</dbReference>
<dbReference type="AlphaFoldDB" id="A0A8S1N258"/>
<feature type="region of interest" description="Disordered" evidence="12">
    <location>
        <begin position="1"/>
        <end position="20"/>
    </location>
</feature>
<comment type="catalytic activity">
    <reaction evidence="11">
        <text>L-seryl-[protein] + ATP = O-phospho-L-seryl-[protein] + ADP + H(+)</text>
        <dbReference type="Rhea" id="RHEA:17989"/>
        <dbReference type="Rhea" id="RHEA-COMP:9863"/>
        <dbReference type="Rhea" id="RHEA-COMP:11604"/>
        <dbReference type="ChEBI" id="CHEBI:15378"/>
        <dbReference type="ChEBI" id="CHEBI:29999"/>
        <dbReference type="ChEBI" id="CHEBI:30616"/>
        <dbReference type="ChEBI" id="CHEBI:83421"/>
        <dbReference type="ChEBI" id="CHEBI:456216"/>
        <dbReference type="EC" id="2.7.11.1"/>
    </reaction>
</comment>
<dbReference type="InterPro" id="IPR000719">
    <property type="entry name" value="Prot_kinase_dom"/>
</dbReference>
<comment type="caution">
    <text evidence="14">The sequence shown here is derived from an EMBL/GenBank/DDBJ whole genome shotgun (WGS) entry which is preliminary data.</text>
</comment>
<evidence type="ECO:0000256" key="1">
    <source>
        <dbReference type="ARBA" id="ARBA00022527"/>
    </source>
</evidence>
<evidence type="ECO:0000259" key="13">
    <source>
        <dbReference type="PROSITE" id="PS50011"/>
    </source>
</evidence>
<feature type="region of interest" description="Disordered" evidence="12">
    <location>
        <begin position="48"/>
        <end position="70"/>
    </location>
</feature>
<dbReference type="Pfam" id="PF00069">
    <property type="entry name" value="Pkinase"/>
    <property type="match status" value="1"/>
</dbReference>
<proteinExistence type="inferred from homology"/>
<comment type="similarity">
    <text evidence="11">Belongs to the protein kinase superfamily. Ser/Thr protein kinase family. Aurora subfamily.</text>
</comment>
<feature type="active site" description="Proton acceptor" evidence="6">
    <location>
        <position position="277"/>
    </location>
</feature>
<keyword evidence="3 7" id="KW-0547">Nucleotide-binding</keyword>